<dbReference type="Gene3D" id="1.10.400.10">
    <property type="entry name" value="GI Alpha 1, domain 2-like"/>
    <property type="match status" value="1"/>
</dbReference>
<feature type="binding site" evidence="10">
    <location>
        <begin position="108"/>
        <end position="113"/>
    </location>
    <ligand>
        <name>GTP</name>
        <dbReference type="ChEBI" id="CHEBI:37565"/>
    </ligand>
</feature>
<feature type="compositionally biased region" description="Basic and acidic residues" evidence="12">
    <location>
        <begin position="7"/>
        <end position="20"/>
    </location>
</feature>
<evidence type="ECO:0000313" key="13">
    <source>
        <dbReference type="Proteomes" id="UP000887577"/>
    </source>
</evidence>
<feature type="binding site" evidence="10">
    <location>
        <begin position="242"/>
        <end position="248"/>
    </location>
    <ligand>
        <name>GTP</name>
        <dbReference type="ChEBI" id="CHEBI:37565"/>
    </ligand>
</feature>
<dbReference type="InterPro" id="IPR027417">
    <property type="entry name" value="P-loop_NTPase"/>
</dbReference>
<evidence type="ECO:0000256" key="9">
    <source>
        <dbReference type="ARBA" id="ARBA00023288"/>
    </source>
</evidence>
<dbReference type="WBParaSite" id="PSU_v2.g6741.t1">
    <property type="protein sequence ID" value="PSU_v2.g6741.t1"/>
    <property type="gene ID" value="PSU_v2.g6741"/>
</dbReference>
<keyword evidence="2" id="KW-0519">Myristate</keyword>
<comment type="subunit">
    <text evidence="1">G proteins are composed of 3 units; alpha, beta and gamma. The alpha chain contains the guanine nucleotide binding site.</text>
</comment>
<protein>
    <submittedName>
        <fullName evidence="14">Uncharacterized protein</fullName>
    </submittedName>
</protein>
<feature type="binding site" evidence="11">
    <location>
        <position position="248"/>
    </location>
    <ligand>
        <name>Mg(2+)</name>
        <dbReference type="ChEBI" id="CHEBI:18420"/>
    </ligand>
</feature>
<evidence type="ECO:0000256" key="5">
    <source>
        <dbReference type="ARBA" id="ARBA00022842"/>
    </source>
</evidence>
<dbReference type="GO" id="GO:0007188">
    <property type="term" value="P:adenylate cyclase-modulating G protein-coupled receptor signaling pathway"/>
    <property type="evidence" value="ECO:0007669"/>
    <property type="project" value="TreeGrafter"/>
</dbReference>
<dbReference type="FunFam" id="3.40.50.300:FF:000692">
    <property type="entry name" value="Guanine nucleotide-binding protein subunit alpha"/>
    <property type="match status" value="1"/>
</dbReference>
<dbReference type="GO" id="GO:0001664">
    <property type="term" value="F:G protein-coupled receptor binding"/>
    <property type="evidence" value="ECO:0007669"/>
    <property type="project" value="TreeGrafter"/>
</dbReference>
<dbReference type="SUPFAM" id="SSF52540">
    <property type="entry name" value="P-loop containing nucleoside triphosphate hydrolases"/>
    <property type="match status" value="1"/>
</dbReference>
<reference evidence="14" key="1">
    <citation type="submission" date="2022-11" db="UniProtKB">
        <authorList>
            <consortium name="WormBaseParasite"/>
        </authorList>
    </citation>
    <scope>IDENTIFICATION</scope>
</reference>
<feature type="region of interest" description="Disordered" evidence="12">
    <location>
        <begin position="1"/>
        <end position="42"/>
    </location>
</feature>
<evidence type="ECO:0000256" key="3">
    <source>
        <dbReference type="ARBA" id="ARBA00022723"/>
    </source>
</evidence>
<dbReference type="GO" id="GO:0005525">
    <property type="term" value="F:GTP binding"/>
    <property type="evidence" value="ECO:0007669"/>
    <property type="project" value="UniProtKB-KW"/>
</dbReference>
<dbReference type="Proteomes" id="UP000887577">
    <property type="component" value="Unplaced"/>
</dbReference>
<dbReference type="PROSITE" id="PS51882">
    <property type="entry name" value="G_ALPHA"/>
    <property type="match status" value="1"/>
</dbReference>
<evidence type="ECO:0000313" key="14">
    <source>
        <dbReference type="WBParaSite" id="PSU_v2.g6741.t1"/>
    </source>
</evidence>
<dbReference type="Gene3D" id="3.40.50.300">
    <property type="entry name" value="P-loop containing nucleotide triphosphate hydrolases"/>
    <property type="match status" value="1"/>
</dbReference>
<evidence type="ECO:0000256" key="6">
    <source>
        <dbReference type="ARBA" id="ARBA00023134"/>
    </source>
</evidence>
<feature type="compositionally biased region" description="Polar residues" evidence="12">
    <location>
        <begin position="22"/>
        <end position="36"/>
    </location>
</feature>
<keyword evidence="3 11" id="KW-0479">Metal-binding</keyword>
<accession>A0A914Z413</accession>
<evidence type="ECO:0000256" key="11">
    <source>
        <dbReference type="PIRSR" id="PIRSR601019-2"/>
    </source>
</evidence>
<evidence type="ECO:0000256" key="7">
    <source>
        <dbReference type="ARBA" id="ARBA00023139"/>
    </source>
</evidence>
<dbReference type="InterPro" id="IPR011025">
    <property type="entry name" value="GproteinA_insert"/>
</dbReference>
<keyword evidence="13" id="KW-1185">Reference proteome</keyword>
<dbReference type="GO" id="GO:0046872">
    <property type="term" value="F:metal ion binding"/>
    <property type="evidence" value="ECO:0007669"/>
    <property type="project" value="UniProtKB-KW"/>
</dbReference>
<dbReference type="GO" id="GO:0003924">
    <property type="term" value="F:GTPase activity"/>
    <property type="evidence" value="ECO:0007669"/>
    <property type="project" value="InterPro"/>
</dbReference>
<dbReference type="PANTHER" id="PTHR10218">
    <property type="entry name" value="GTP-BINDING PROTEIN ALPHA SUBUNIT"/>
    <property type="match status" value="1"/>
</dbReference>
<feature type="binding site" evidence="11">
    <location>
        <position position="112"/>
    </location>
    <ligand>
        <name>Mg(2+)</name>
        <dbReference type="ChEBI" id="CHEBI:18420"/>
    </ligand>
</feature>
<feature type="binding site" evidence="10">
    <location>
        <begin position="267"/>
        <end position="271"/>
    </location>
    <ligand>
        <name>GTP</name>
        <dbReference type="ChEBI" id="CHEBI:37565"/>
    </ligand>
</feature>
<evidence type="ECO:0000256" key="10">
    <source>
        <dbReference type="PIRSR" id="PIRSR601019-1"/>
    </source>
</evidence>
<keyword evidence="9" id="KW-0449">Lipoprotein</keyword>
<dbReference type="CDD" id="cd00066">
    <property type="entry name" value="G-alpha"/>
    <property type="match status" value="1"/>
</dbReference>
<dbReference type="SUPFAM" id="SSF47895">
    <property type="entry name" value="Transducin (alpha subunit), insertion domain"/>
    <property type="match status" value="1"/>
</dbReference>
<dbReference type="GO" id="GO:0005834">
    <property type="term" value="C:heterotrimeric G-protein complex"/>
    <property type="evidence" value="ECO:0007669"/>
    <property type="project" value="TreeGrafter"/>
</dbReference>
<dbReference type="PANTHER" id="PTHR10218:SF362">
    <property type="entry name" value="G PROTEIN ALPHA O SUBUNIT"/>
    <property type="match status" value="1"/>
</dbReference>
<dbReference type="GO" id="GO:0031683">
    <property type="term" value="F:G-protein beta/gamma-subunit complex binding"/>
    <property type="evidence" value="ECO:0007669"/>
    <property type="project" value="InterPro"/>
</dbReference>
<dbReference type="AlphaFoldDB" id="A0A914Z413"/>
<keyword evidence="5 11" id="KW-0460">Magnesium</keyword>
<evidence type="ECO:0000256" key="2">
    <source>
        <dbReference type="ARBA" id="ARBA00022707"/>
    </source>
</evidence>
<dbReference type="PRINTS" id="PR00318">
    <property type="entry name" value="GPROTEINA"/>
</dbReference>
<keyword evidence="8" id="KW-0807">Transducer</keyword>
<evidence type="ECO:0000256" key="4">
    <source>
        <dbReference type="ARBA" id="ARBA00022741"/>
    </source>
</evidence>
<keyword evidence="4 10" id="KW-0547">Nucleotide-binding</keyword>
<dbReference type="SMART" id="SM00275">
    <property type="entry name" value="G_alpha"/>
    <property type="match status" value="1"/>
</dbReference>
<sequence>MGNCESSTHDKQIHPLKDEPVNLQNRGIPSSGDSLQSPPPHVFDSIKGGQAFSLEPASLTNPSETINTSDWSNVKDALNRNRQIEEQIMKDHRKLEKVIKLLLLGPAESGKSTILKQIKIIHLHGFSMADLAEKKPLIFRNIYESIIQLIKGAHSLGFELPANLQADIDTFCLFFNDYQFGDQMEFPKTMYPVVKRIWANERIKEVYVQRSDVYVMDCAKYFLENIDRICSESYIPITSDVLYSRQQTVGVSEIRYNYKDLEFRIFDVGGQKNQRRKWIHLFDNVTSIVSAFLF</sequence>
<dbReference type="InterPro" id="IPR001019">
    <property type="entry name" value="Gprotein_alpha_su"/>
</dbReference>
<dbReference type="Pfam" id="PF00503">
    <property type="entry name" value="G-alpha"/>
    <property type="match status" value="1"/>
</dbReference>
<dbReference type="GO" id="GO:0005737">
    <property type="term" value="C:cytoplasm"/>
    <property type="evidence" value="ECO:0007669"/>
    <property type="project" value="TreeGrafter"/>
</dbReference>
<evidence type="ECO:0000256" key="8">
    <source>
        <dbReference type="ARBA" id="ARBA00023224"/>
    </source>
</evidence>
<proteinExistence type="predicted"/>
<organism evidence="13 14">
    <name type="scientific">Panagrolaimus superbus</name>
    <dbReference type="NCBI Taxonomy" id="310955"/>
    <lineage>
        <taxon>Eukaryota</taxon>
        <taxon>Metazoa</taxon>
        <taxon>Ecdysozoa</taxon>
        <taxon>Nematoda</taxon>
        <taxon>Chromadorea</taxon>
        <taxon>Rhabditida</taxon>
        <taxon>Tylenchina</taxon>
        <taxon>Panagrolaimomorpha</taxon>
        <taxon>Panagrolaimoidea</taxon>
        <taxon>Panagrolaimidae</taxon>
        <taxon>Panagrolaimus</taxon>
    </lineage>
</organism>
<evidence type="ECO:0000256" key="12">
    <source>
        <dbReference type="SAM" id="MobiDB-lite"/>
    </source>
</evidence>
<keyword evidence="7" id="KW-0564">Palmitate</keyword>
<name>A0A914Z413_9BILA</name>
<evidence type="ECO:0000256" key="1">
    <source>
        <dbReference type="ARBA" id="ARBA00011356"/>
    </source>
</evidence>
<keyword evidence="6 10" id="KW-0342">GTP-binding</keyword>